<keyword evidence="5" id="KW-1003">Cell membrane</keyword>
<keyword evidence="11" id="KW-1185">Reference proteome</keyword>
<dbReference type="PROSITE" id="PS51257">
    <property type="entry name" value="PROKAR_LIPOPROTEIN"/>
    <property type="match status" value="1"/>
</dbReference>
<sequence>MRRMAWMLTMLLIASWMMTACGEIAVGPNGKAKKVRLGVFKNVTHAAAYIALENGYFKQAWGDDVEIEVTAFDNGSDLSIAMATGDIDIGFVGPGPATTFYLKSKNYRVVSGSNNGGAVLVASNGSNVNSVKDLADKTVAIPSKGNTNDISLRMLLQQAGVPVGKSEGSAHLIVRSPSDTLISFRQKEIDAALVPEPWGTQIEKAGVGHIVVDWDQIPPNHGDYPTVIMVASDQFLKGQRDMVKGAVRANLEAIAFMKEQPDKSYELINNELKKFSGKGLDKALIKASISRLKLTPDIDVKVMEEMTRVSIDARYIKDVRKEDLDLSQFVDLSLLEEVKQGK</sequence>
<dbReference type="Pfam" id="PF13379">
    <property type="entry name" value="NMT1_2"/>
    <property type="match status" value="1"/>
</dbReference>
<dbReference type="InterPro" id="IPR010067">
    <property type="entry name" value="ABC_SsuA_sub-bd"/>
</dbReference>
<dbReference type="PANTHER" id="PTHR30024">
    <property type="entry name" value="ALIPHATIC SULFONATES-BINDING PROTEIN-RELATED"/>
    <property type="match status" value="1"/>
</dbReference>
<dbReference type="NCBIfam" id="TIGR01728">
    <property type="entry name" value="SsuA_fam"/>
    <property type="match status" value="1"/>
</dbReference>
<evidence type="ECO:0000256" key="3">
    <source>
        <dbReference type="ARBA" id="ARBA00010742"/>
    </source>
</evidence>
<evidence type="ECO:0000256" key="8">
    <source>
        <dbReference type="ARBA" id="ARBA00023136"/>
    </source>
</evidence>
<evidence type="ECO:0000313" key="11">
    <source>
        <dbReference type="Proteomes" id="UP001649230"/>
    </source>
</evidence>
<evidence type="ECO:0000256" key="4">
    <source>
        <dbReference type="ARBA" id="ARBA00022448"/>
    </source>
</evidence>
<dbReference type="CDD" id="cd13553">
    <property type="entry name" value="PBP2_NrtA_CpmA_like"/>
    <property type="match status" value="1"/>
</dbReference>
<reference evidence="10 11" key="1">
    <citation type="journal article" date="2024" name="Int. J. Syst. Evol. Microbiol.">
        <title>Paenibacillus hexagrammi sp. nov., a novel bacterium isolated from the gut content of Hexagrammos agrammus.</title>
        <authorList>
            <person name="Jung H.K."/>
            <person name="Kim D.G."/>
            <person name="Zin H."/>
            <person name="Park J."/>
            <person name="Jung H."/>
            <person name="Kim Y.O."/>
            <person name="Kong H.J."/>
            <person name="Kim J.W."/>
            <person name="Kim Y.S."/>
        </authorList>
    </citation>
    <scope>NUCLEOTIDE SEQUENCE [LARGE SCALE GENOMIC DNA]</scope>
    <source>
        <strain evidence="10 11">YPD9-1</strain>
    </source>
</reference>
<keyword evidence="8" id="KW-0472">Membrane</keyword>
<dbReference type="PANTHER" id="PTHR30024:SF47">
    <property type="entry name" value="TAURINE-BINDING PERIPLASMIC PROTEIN"/>
    <property type="match status" value="1"/>
</dbReference>
<evidence type="ECO:0000256" key="5">
    <source>
        <dbReference type="ARBA" id="ARBA00022475"/>
    </source>
</evidence>
<keyword evidence="6" id="KW-0997">Cell inner membrane</keyword>
<dbReference type="InterPro" id="IPR044527">
    <property type="entry name" value="NrtA/CpmA_ABC-bd_dom"/>
</dbReference>
<organism evidence="10 11">
    <name type="scientific">Paenibacillus hexagrammi</name>
    <dbReference type="NCBI Taxonomy" id="2908839"/>
    <lineage>
        <taxon>Bacteria</taxon>
        <taxon>Bacillati</taxon>
        <taxon>Bacillota</taxon>
        <taxon>Bacilli</taxon>
        <taxon>Bacillales</taxon>
        <taxon>Paenibacillaceae</taxon>
        <taxon>Paenibacillus</taxon>
    </lineage>
</organism>
<name>A0ABY3SJH4_9BACL</name>
<evidence type="ECO:0000256" key="1">
    <source>
        <dbReference type="ARBA" id="ARBA00004418"/>
    </source>
</evidence>
<dbReference type="EMBL" id="CP090978">
    <property type="protein sequence ID" value="UJF34199.1"/>
    <property type="molecule type" value="Genomic_DNA"/>
</dbReference>
<comment type="subcellular location">
    <subcellularLocation>
        <location evidence="2">Cell inner membrane</location>
    </subcellularLocation>
    <subcellularLocation>
        <location evidence="1">Periplasm</location>
    </subcellularLocation>
</comment>
<evidence type="ECO:0000256" key="2">
    <source>
        <dbReference type="ARBA" id="ARBA00004533"/>
    </source>
</evidence>
<dbReference type="SUPFAM" id="SSF53850">
    <property type="entry name" value="Periplasmic binding protein-like II"/>
    <property type="match status" value="1"/>
</dbReference>
<accession>A0ABY3SJH4</accession>
<feature type="chain" id="PRO_5046525082" evidence="9">
    <location>
        <begin position="21"/>
        <end position="342"/>
    </location>
</feature>
<gene>
    <name evidence="10" type="ORF">L0M14_02910</name>
</gene>
<evidence type="ECO:0000313" key="10">
    <source>
        <dbReference type="EMBL" id="UJF34199.1"/>
    </source>
</evidence>
<dbReference type="Proteomes" id="UP001649230">
    <property type="component" value="Chromosome"/>
</dbReference>
<keyword evidence="7 9" id="KW-0732">Signal</keyword>
<dbReference type="Gene3D" id="3.40.190.10">
    <property type="entry name" value="Periplasmic binding protein-like II"/>
    <property type="match status" value="2"/>
</dbReference>
<protein>
    <submittedName>
        <fullName evidence="10">ABC transporter substrate-binding protein</fullName>
    </submittedName>
</protein>
<proteinExistence type="inferred from homology"/>
<comment type="similarity">
    <text evidence="3">Belongs to the bacterial solute-binding protein SsuA/TauA family.</text>
</comment>
<feature type="signal peptide" evidence="9">
    <location>
        <begin position="1"/>
        <end position="20"/>
    </location>
</feature>
<evidence type="ECO:0000256" key="6">
    <source>
        <dbReference type="ARBA" id="ARBA00022519"/>
    </source>
</evidence>
<evidence type="ECO:0000256" key="9">
    <source>
        <dbReference type="SAM" id="SignalP"/>
    </source>
</evidence>
<keyword evidence="4" id="KW-0813">Transport</keyword>
<dbReference type="RefSeq" id="WP_235120641.1">
    <property type="nucleotide sequence ID" value="NZ_CP090978.1"/>
</dbReference>
<evidence type="ECO:0000256" key="7">
    <source>
        <dbReference type="ARBA" id="ARBA00022729"/>
    </source>
</evidence>